<proteinExistence type="predicted"/>
<dbReference type="EMBL" id="DVIU01000290">
    <property type="protein sequence ID" value="HIS37771.1"/>
    <property type="molecule type" value="Genomic_DNA"/>
</dbReference>
<dbReference type="Proteomes" id="UP000823928">
    <property type="component" value="Unassembled WGS sequence"/>
</dbReference>
<evidence type="ECO:0000313" key="1">
    <source>
        <dbReference type="EMBL" id="HIS37771.1"/>
    </source>
</evidence>
<dbReference type="AlphaFoldDB" id="A0A9D1F1Q6"/>
<organism evidence="1 2">
    <name type="scientific">Candidatus Scatousia excrementigallinarum</name>
    <dbReference type="NCBI Taxonomy" id="2840935"/>
    <lineage>
        <taxon>Bacteria</taxon>
        <taxon>Candidatus Scatousia</taxon>
    </lineage>
</organism>
<name>A0A9D1F1Q6_9BACT</name>
<reference evidence="1" key="1">
    <citation type="submission" date="2020-10" db="EMBL/GenBank/DDBJ databases">
        <authorList>
            <person name="Gilroy R."/>
        </authorList>
    </citation>
    <scope>NUCLEOTIDE SEQUENCE</scope>
    <source>
        <strain evidence="1">6276</strain>
    </source>
</reference>
<gene>
    <name evidence="1" type="ORF">IAC10_14300</name>
</gene>
<sequence length="50" mass="6282">MSDYVPHIYNYIRESIDPHYDDDYYEDIDYKSYTKLKNYDEIIESMFNKK</sequence>
<evidence type="ECO:0000313" key="2">
    <source>
        <dbReference type="Proteomes" id="UP000823928"/>
    </source>
</evidence>
<protein>
    <submittedName>
        <fullName evidence="1">Uncharacterized protein</fullName>
    </submittedName>
</protein>
<reference evidence="1" key="2">
    <citation type="journal article" date="2021" name="PeerJ">
        <title>Extensive microbial diversity within the chicken gut microbiome revealed by metagenomics and culture.</title>
        <authorList>
            <person name="Gilroy R."/>
            <person name="Ravi A."/>
            <person name="Getino M."/>
            <person name="Pursley I."/>
            <person name="Horton D.L."/>
            <person name="Alikhan N.F."/>
            <person name="Baker D."/>
            <person name="Gharbi K."/>
            <person name="Hall N."/>
            <person name="Watson M."/>
            <person name="Adriaenssens E.M."/>
            <person name="Foster-Nyarko E."/>
            <person name="Jarju S."/>
            <person name="Secka A."/>
            <person name="Antonio M."/>
            <person name="Oren A."/>
            <person name="Chaudhuri R.R."/>
            <person name="La Ragione R."/>
            <person name="Hildebrand F."/>
            <person name="Pallen M.J."/>
        </authorList>
    </citation>
    <scope>NUCLEOTIDE SEQUENCE</scope>
    <source>
        <strain evidence="1">6276</strain>
    </source>
</reference>
<comment type="caution">
    <text evidence="1">The sequence shown here is derived from an EMBL/GenBank/DDBJ whole genome shotgun (WGS) entry which is preliminary data.</text>
</comment>
<accession>A0A9D1F1Q6</accession>